<dbReference type="RefSeq" id="WP_033504064.1">
    <property type="nucleotide sequence ID" value="NZ_CP011786.1"/>
</dbReference>
<keyword evidence="2" id="KW-0678">Repressor</keyword>
<name>A0A086Z0M4_9BIFI</name>
<evidence type="ECO:0000256" key="1">
    <source>
        <dbReference type="ARBA" id="ARBA00010574"/>
    </source>
</evidence>
<evidence type="ECO:0000313" key="4">
    <source>
        <dbReference type="Proteomes" id="UP000029015"/>
    </source>
</evidence>
<sequence>MPALQESIDAVRVAAKAANDGKAMDIIAFDVSQPLAITDIFMVASGDNERHVLAVADTIERHLHDELGLTPQAREGLDEAKWILLDYSDFVIHIMHRQARKFYDLERLWSDCPPVPLDLEHPLSTGDFDQKASRA</sequence>
<dbReference type="STRING" id="1437605.AB656_02480"/>
<dbReference type="GO" id="GO:0005737">
    <property type="term" value="C:cytoplasm"/>
    <property type="evidence" value="ECO:0007669"/>
    <property type="project" value="UniProtKB-SubCell"/>
</dbReference>
<comment type="function">
    <text evidence="2">Functions as a ribosomal silencing factor. Interacts with ribosomal protein uL14 (rplN), blocking formation of intersubunit bridge B8. Prevents association of the 30S and 50S ribosomal subunits and the formation of functional ribosomes, thus repressing translation.</text>
</comment>
<dbReference type="GO" id="GO:0090071">
    <property type="term" value="P:negative regulation of ribosome biogenesis"/>
    <property type="evidence" value="ECO:0007669"/>
    <property type="project" value="UniProtKB-UniRule"/>
</dbReference>
<proteinExistence type="inferred from homology"/>
<comment type="subunit">
    <text evidence="2">Interacts with ribosomal protein uL14 (rplN).</text>
</comment>
<dbReference type="HAMAP" id="MF_01477">
    <property type="entry name" value="Iojap_RsfS"/>
    <property type="match status" value="1"/>
</dbReference>
<comment type="similarity">
    <text evidence="1 2">Belongs to the Iojap/RsfS family.</text>
</comment>
<protein>
    <recommendedName>
        <fullName evidence="2">Ribosomal silencing factor RsfS</fullName>
    </recommendedName>
</protein>
<evidence type="ECO:0000313" key="3">
    <source>
        <dbReference type="EMBL" id="KFI40074.1"/>
    </source>
</evidence>
<dbReference type="Proteomes" id="UP000029015">
    <property type="component" value="Unassembled WGS sequence"/>
</dbReference>
<comment type="caution">
    <text evidence="3">The sequence shown here is derived from an EMBL/GenBank/DDBJ whole genome shotgun (WGS) entry which is preliminary data.</text>
</comment>
<dbReference type="InterPro" id="IPR004394">
    <property type="entry name" value="Iojap/RsfS/C7orf30"/>
</dbReference>
<accession>A0A086Z0M4</accession>
<gene>
    <name evidence="2" type="primary">rsfS</name>
    <name evidence="3" type="ORF">BACT_0776</name>
</gene>
<dbReference type="Gene3D" id="3.30.460.10">
    <property type="entry name" value="Beta Polymerase, domain 2"/>
    <property type="match status" value="1"/>
</dbReference>
<dbReference type="EMBL" id="JGYK01000001">
    <property type="protein sequence ID" value="KFI40074.1"/>
    <property type="molecule type" value="Genomic_DNA"/>
</dbReference>
<dbReference type="AlphaFoldDB" id="A0A086Z0M4"/>
<dbReference type="InterPro" id="IPR043519">
    <property type="entry name" value="NT_sf"/>
</dbReference>
<dbReference type="SUPFAM" id="SSF81301">
    <property type="entry name" value="Nucleotidyltransferase"/>
    <property type="match status" value="1"/>
</dbReference>
<keyword evidence="2" id="KW-0810">Translation regulation</keyword>
<dbReference type="NCBIfam" id="TIGR00090">
    <property type="entry name" value="rsfS_iojap_ybeB"/>
    <property type="match status" value="1"/>
</dbReference>
<dbReference type="PANTHER" id="PTHR21043:SF0">
    <property type="entry name" value="MITOCHONDRIAL ASSEMBLY OF RIBOSOMAL LARGE SUBUNIT PROTEIN 1"/>
    <property type="match status" value="1"/>
</dbReference>
<dbReference type="PATRIC" id="fig|1437605.7.peg.512"/>
<dbReference type="KEGG" id="bact:AB656_02480"/>
<dbReference type="GO" id="GO:0017148">
    <property type="term" value="P:negative regulation of translation"/>
    <property type="evidence" value="ECO:0007669"/>
    <property type="project" value="UniProtKB-UniRule"/>
</dbReference>
<keyword evidence="4" id="KW-1185">Reference proteome</keyword>
<dbReference type="OrthoDB" id="9793681at2"/>
<reference evidence="3 4" key="1">
    <citation type="submission" date="2014-03" db="EMBL/GenBank/DDBJ databases">
        <title>Genomics of Bifidobacteria.</title>
        <authorList>
            <person name="Ventura M."/>
            <person name="Milani C."/>
            <person name="Lugli G.A."/>
        </authorList>
    </citation>
    <scope>NUCLEOTIDE SEQUENCE [LARGE SCALE GENOMIC DNA]</scope>
    <source>
        <strain evidence="3 4">DSM 22766</strain>
    </source>
</reference>
<dbReference type="Pfam" id="PF02410">
    <property type="entry name" value="RsfS"/>
    <property type="match status" value="1"/>
</dbReference>
<evidence type="ECO:0000256" key="2">
    <source>
        <dbReference type="HAMAP-Rule" id="MF_01477"/>
    </source>
</evidence>
<dbReference type="PANTHER" id="PTHR21043">
    <property type="entry name" value="IOJAP SUPERFAMILY ORTHOLOG"/>
    <property type="match status" value="1"/>
</dbReference>
<dbReference type="GO" id="GO:0042256">
    <property type="term" value="P:cytosolic ribosome assembly"/>
    <property type="evidence" value="ECO:0007669"/>
    <property type="project" value="UniProtKB-UniRule"/>
</dbReference>
<keyword evidence="2" id="KW-0963">Cytoplasm</keyword>
<organism evidence="3 4">
    <name type="scientific">Bifidobacterium actinocoloniiforme DSM 22766</name>
    <dbReference type="NCBI Taxonomy" id="1437605"/>
    <lineage>
        <taxon>Bacteria</taxon>
        <taxon>Bacillati</taxon>
        <taxon>Actinomycetota</taxon>
        <taxon>Actinomycetes</taxon>
        <taxon>Bifidobacteriales</taxon>
        <taxon>Bifidobacteriaceae</taxon>
        <taxon>Bifidobacterium</taxon>
    </lineage>
</organism>
<comment type="subcellular location">
    <subcellularLocation>
        <location evidence="2">Cytoplasm</location>
    </subcellularLocation>
</comment>
<dbReference type="GO" id="GO:0043023">
    <property type="term" value="F:ribosomal large subunit binding"/>
    <property type="evidence" value="ECO:0007669"/>
    <property type="project" value="TreeGrafter"/>
</dbReference>
<dbReference type="eggNOG" id="COG0799">
    <property type="taxonomic scope" value="Bacteria"/>
</dbReference>